<evidence type="ECO:0000313" key="6">
    <source>
        <dbReference type="EMBL" id="SES68556.1"/>
    </source>
</evidence>
<dbReference type="SUPFAM" id="SSF53850">
    <property type="entry name" value="Periplasmic binding protein-like II"/>
    <property type="match status" value="1"/>
</dbReference>
<dbReference type="PANTHER" id="PTHR30419:SF28">
    <property type="entry name" value="HTH-TYPE TRANSCRIPTIONAL REGULATOR BSDA"/>
    <property type="match status" value="1"/>
</dbReference>
<proteinExistence type="inferred from homology"/>
<organism evidence="6 7">
    <name type="scientific">Salinibacillus kushneri</name>
    <dbReference type="NCBI Taxonomy" id="237682"/>
    <lineage>
        <taxon>Bacteria</taxon>
        <taxon>Bacillati</taxon>
        <taxon>Bacillota</taxon>
        <taxon>Bacilli</taxon>
        <taxon>Bacillales</taxon>
        <taxon>Bacillaceae</taxon>
        <taxon>Salinibacillus</taxon>
    </lineage>
</organism>
<accession>A0A1H9YHX3</accession>
<name>A0A1H9YHX3_9BACI</name>
<dbReference type="GO" id="GO:0003677">
    <property type="term" value="F:DNA binding"/>
    <property type="evidence" value="ECO:0007669"/>
    <property type="project" value="UniProtKB-KW"/>
</dbReference>
<dbReference type="Pfam" id="PF00126">
    <property type="entry name" value="HTH_1"/>
    <property type="match status" value="1"/>
</dbReference>
<dbReference type="RefSeq" id="WP_093131015.1">
    <property type="nucleotide sequence ID" value="NZ_FOHJ01000001.1"/>
</dbReference>
<dbReference type="GO" id="GO:0005829">
    <property type="term" value="C:cytosol"/>
    <property type="evidence" value="ECO:0007669"/>
    <property type="project" value="TreeGrafter"/>
</dbReference>
<evidence type="ECO:0000256" key="2">
    <source>
        <dbReference type="ARBA" id="ARBA00023015"/>
    </source>
</evidence>
<dbReference type="FunFam" id="1.10.10.10:FF:000001">
    <property type="entry name" value="LysR family transcriptional regulator"/>
    <property type="match status" value="1"/>
</dbReference>
<evidence type="ECO:0000256" key="3">
    <source>
        <dbReference type="ARBA" id="ARBA00023125"/>
    </source>
</evidence>
<protein>
    <submittedName>
        <fullName evidence="6">LysR family transcriptional regulator, transcription activator of glutamate synthase operon</fullName>
    </submittedName>
</protein>
<evidence type="ECO:0000313" key="7">
    <source>
        <dbReference type="Proteomes" id="UP000199095"/>
    </source>
</evidence>
<comment type="similarity">
    <text evidence="1">Belongs to the LysR transcriptional regulatory family.</text>
</comment>
<keyword evidence="7" id="KW-1185">Reference proteome</keyword>
<evidence type="ECO:0000259" key="5">
    <source>
        <dbReference type="PROSITE" id="PS50931"/>
    </source>
</evidence>
<dbReference type="InterPro" id="IPR050950">
    <property type="entry name" value="HTH-type_LysR_regulators"/>
</dbReference>
<dbReference type="InterPro" id="IPR005119">
    <property type="entry name" value="LysR_subst-bd"/>
</dbReference>
<evidence type="ECO:0000256" key="4">
    <source>
        <dbReference type="ARBA" id="ARBA00023163"/>
    </source>
</evidence>
<gene>
    <name evidence="6" type="ORF">SAMN05421676_101172</name>
</gene>
<dbReference type="Proteomes" id="UP000199095">
    <property type="component" value="Unassembled WGS sequence"/>
</dbReference>
<dbReference type="AlphaFoldDB" id="A0A1H9YHX3"/>
<feature type="domain" description="HTH lysR-type" evidence="5">
    <location>
        <begin position="1"/>
        <end position="58"/>
    </location>
</feature>
<dbReference type="EMBL" id="FOHJ01000001">
    <property type="protein sequence ID" value="SES68556.1"/>
    <property type="molecule type" value="Genomic_DNA"/>
</dbReference>
<dbReference type="PROSITE" id="PS50931">
    <property type="entry name" value="HTH_LYSR"/>
    <property type="match status" value="1"/>
</dbReference>
<dbReference type="InterPro" id="IPR036388">
    <property type="entry name" value="WH-like_DNA-bd_sf"/>
</dbReference>
<dbReference type="Pfam" id="PF03466">
    <property type="entry name" value="LysR_substrate"/>
    <property type="match status" value="1"/>
</dbReference>
<dbReference type="InterPro" id="IPR000847">
    <property type="entry name" value="LysR_HTH_N"/>
</dbReference>
<keyword evidence="2" id="KW-0805">Transcription regulation</keyword>
<dbReference type="Gene3D" id="1.10.10.10">
    <property type="entry name" value="Winged helix-like DNA-binding domain superfamily/Winged helix DNA-binding domain"/>
    <property type="match status" value="1"/>
</dbReference>
<dbReference type="STRING" id="237682.SAMN05421676_101172"/>
<dbReference type="GO" id="GO:0003700">
    <property type="term" value="F:DNA-binding transcription factor activity"/>
    <property type="evidence" value="ECO:0007669"/>
    <property type="project" value="InterPro"/>
</dbReference>
<dbReference type="Gene3D" id="3.40.190.290">
    <property type="match status" value="1"/>
</dbReference>
<dbReference type="SUPFAM" id="SSF46785">
    <property type="entry name" value="Winged helix' DNA-binding domain"/>
    <property type="match status" value="1"/>
</dbReference>
<dbReference type="InterPro" id="IPR036390">
    <property type="entry name" value="WH_DNA-bd_sf"/>
</dbReference>
<dbReference type="PANTHER" id="PTHR30419">
    <property type="entry name" value="HTH-TYPE TRANSCRIPTIONAL REGULATOR YBHD"/>
    <property type="match status" value="1"/>
</dbReference>
<evidence type="ECO:0000256" key="1">
    <source>
        <dbReference type="ARBA" id="ARBA00009437"/>
    </source>
</evidence>
<dbReference type="OrthoDB" id="9803735at2"/>
<dbReference type="PRINTS" id="PR00039">
    <property type="entry name" value="HTHLYSR"/>
</dbReference>
<reference evidence="7" key="1">
    <citation type="submission" date="2016-10" db="EMBL/GenBank/DDBJ databases">
        <authorList>
            <person name="Varghese N."/>
            <person name="Submissions S."/>
        </authorList>
    </citation>
    <scope>NUCLEOTIDE SEQUENCE [LARGE SCALE GENOMIC DNA]</scope>
    <source>
        <strain evidence="7">CGMCC 1.3566</strain>
    </source>
</reference>
<keyword evidence="3" id="KW-0238">DNA-binding</keyword>
<keyword evidence="4" id="KW-0804">Transcription</keyword>
<sequence length="301" mass="34150">MELRQIKYFIKVAELEHVSEAAAELHVAQSAVSRQIANLENELGVKLFLRGGRKIQLTPVGEIFLERVKSAMVEFEKAEREIYEYLNPESGNIRLGFPTSLAAKTLPNVISAFRKEHPQIGFQLYQGTVSELTEAVISGQIDIAFVSPVPSHHEEVKGHIFFTEKMMALLPNNHEFANEPYLRLVQLRYEPFVIFRQGYHIREIIMKACSQVGFQPRIAFEGEDVDTIKGLVSAGLGVSLLPEITLNDLPMRDTKPVEIIEPNVSRTVGIILPSNREVAPSEQVFFQFLQSYYERLNNFGY</sequence>
<dbReference type="CDD" id="cd08434">
    <property type="entry name" value="PBP2_GltC_like"/>
    <property type="match status" value="1"/>
</dbReference>